<organism evidence="1 2">
    <name type="scientific">Striga asiatica</name>
    <name type="common">Asiatic witchweed</name>
    <name type="synonym">Buchnera asiatica</name>
    <dbReference type="NCBI Taxonomy" id="4170"/>
    <lineage>
        <taxon>Eukaryota</taxon>
        <taxon>Viridiplantae</taxon>
        <taxon>Streptophyta</taxon>
        <taxon>Embryophyta</taxon>
        <taxon>Tracheophyta</taxon>
        <taxon>Spermatophyta</taxon>
        <taxon>Magnoliopsida</taxon>
        <taxon>eudicotyledons</taxon>
        <taxon>Gunneridae</taxon>
        <taxon>Pentapetalae</taxon>
        <taxon>asterids</taxon>
        <taxon>lamiids</taxon>
        <taxon>Lamiales</taxon>
        <taxon>Orobanchaceae</taxon>
        <taxon>Buchnereae</taxon>
        <taxon>Striga</taxon>
    </lineage>
</organism>
<dbReference type="AlphaFoldDB" id="A0A5A7R0P2"/>
<dbReference type="EMBL" id="BKCP01009404">
    <property type="protein sequence ID" value="GER50916.1"/>
    <property type="molecule type" value="Genomic_DNA"/>
</dbReference>
<gene>
    <name evidence="1" type="ORF">STAS_28256</name>
</gene>
<comment type="caution">
    <text evidence="1">The sequence shown here is derived from an EMBL/GenBank/DDBJ whole genome shotgun (WGS) entry which is preliminary data.</text>
</comment>
<keyword evidence="2" id="KW-1185">Reference proteome</keyword>
<evidence type="ECO:0000313" key="2">
    <source>
        <dbReference type="Proteomes" id="UP000325081"/>
    </source>
</evidence>
<name>A0A5A7R0P2_STRAF</name>
<accession>A0A5A7R0P2</accession>
<dbReference type="Proteomes" id="UP000325081">
    <property type="component" value="Unassembled WGS sequence"/>
</dbReference>
<sequence>MANTSTGQTHTHTHNRKTNELKEIYPLDISSDSISAVVHLAHKHLHARVAIPGLLERVLEPPLDTVRHHFRQRRPPQTLRTLRRLHRPRGQPHLMGLGSPPCGFGRGWGSRFGYGSDMGGLGRPAVGGIDEASRLVMERVSVEKVAIGLKSSWKETCQTTCSQERSLHGVD</sequence>
<protein>
    <submittedName>
        <fullName evidence="1">Ypt/Rab-GAP domain of gyp1p superfamily protein</fullName>
    </submittedName>
</protein>
<reference evidence="2" key="1">
    <citation type="journal article" date="2019" name="Curr. Biol.">
        <title>Genome Sequence of Striga asiatica Provides Insight into the Evolution of Plant Parasitism.</title>
        <authorList>
            <person name="Yoshida S."/>
            <person name="Kim S."/>
            <person name="Wafula E.K."/>
            <person name="Tanskanen J."/>
            <person name="Kim Y.M."/>
            <person name="Honaas L."/>
            <person name="Yang Z."/>
            <person name="Spallek T."/>
            <person name="Conn C.E."/>
            <person name="Ichihashi Y."/>
            <person name="Cheong K."/>
            <person name="Cui S."/>
            <person name="Der J.P."/>
            <person name="Gundlach H."/>
            <person name="Jiao Y."/>
            <person name="Hori C."/>
            <person name="Ishida J.K."/>
            <person name="Kasahara H."/>
            <person name="Kiba T."/>
            <person name="Kim M.S."/>
            <person name="Koo N."/>
            <person name="Laohavisit A."/>
            <person name="Lee Y.H."/>
            <person name="Lumba S."/>
            <person name="McCourt P."/>
            <person name="Mortimer J.C."/>
            <person name="Mutuku J.M."/>
            <person name="Nomura T."/>
            <person name="Sasaki-Sekimoto Y."/>
            <person name="Seto Y."/>
            <person name="Wang Y."/>
            <person name="Wakatake T."/>
            <person name="Sakakibara H."/>
            <person name="Demura T."/>
            <person name="Yamaguchi S."/>
            <person name="Yoneyama K."/>
            <person name="Manabe R.I."/>
            <person name="Nelson D.C."/>
            <person name="Schulman A.H."/>
            <person name="Timko M.P."/>
            <person name="dePamphilis C.W."/>
            <person name="Choi D."/>
            <person name="Shirasu K."/>
        </authorList>
    </citation>
    <scope>NUCLEOTIDE SEQUENCE [LARGE SCALE GENOMIC DNA]</scope>
    <source>
        <strain evidence="2">cv. UVA1</strain>
    </source>
</reference>
<proteinExistence type="predicted"/>
<evidence type="ECO:0000313" key="1">
    <source>
        <dbReference type="EMBL" id="GER50916.1"/>
    </source>
</evidence>